<reference evidence="1 4" key="1">
    <citation type="submission" date="2022-09" db="EMBL/GenBank/DDBJ databases">
        <authorList>
            <person name="Palmer J.M."/>
        </authorList>
    </citation>
    <scope>NUCLEOTIDE SEQUENCE [LARGE SCALE GENOMIC DNA]</scope>
    <source>
        <strain evidence="1 4">DSM 7382</strain>
    </source>
</reference>
<dbReference type="EMBL" id="JASBNA010000080">
    <property type="protein sequence ID" value="KAK7677896.1"/>
    <property type="molecule type" value="Genomic_DNA"/>
</dbReference>
<dbReference type="EMBL" id="JASBNA010000062">
    <property type="protein sequence ID" value="KAK7679160.1"/>
    <property type="molecule type" value="Genomic_DNA"/>
</dbReference>
<proteinExistence type="predicted"/>
<dbReference type="AlphaFoldDB" id="A0AAW0F846"/>
<sequence>MIVPIKAVIVSEMGFALASDETLVNPTAEGLDVLNTLRVDEIEPSNNPSESVTAPNREPIRQHILRRTRALKQFARRKLESTKNGLVRVAKKVVGRA</sequence>
<evidence type="ECO:0000313" key="2">
    <source>
        <dbReference type="EMBL" id="KAK7677896.1"/>
    </source>
</evidence>
<accession>A0AAW0F846</accession>
<comment type="caution">
    <text evidence="1">The sequence shown here is derived from an EMBL/GenBank/DDBJ whole genome shotgun (WGS) entry which is preliminary data.</text>
</comment>
<evidence type="ECO:0000313" key="3">
    <source>
        <dbReference type="EMBL" id="KAK7679160.1"/>
    </source>
</evidence>
<dbReference type="Proteomes" id="UP001385951">
    <property type="component" value="Unassembled WGS sequence"/>
</dbReference>
<evidence type="ECO:0000313" key="1">
    <source>
        <dbReference type="EMBL" id="KAK7676598.1"/>
    </source>
</evidence>
<keyword evidence="4" id="KW-1185">Reference proteome</keyword>
<gene>
    <name evidence="3" type="ORF">QCA50_017738</name>
    <name evidence="2" type="ORF">QCA50_019086</name>
    <name evidence="1" type="ORF">QCA50_020412</name>
</gene>
<name>A0AAW0F846_9APHY</name>
<evidence type="ECO:0000313" key="4">
    <source>
        <dbReference type="Proteomes" id="UP001385951"/>
    </source>
</evidence>
<protein>
    <submittedName>
        <fullName evidence="1">Uncharacterized protein</fullName>
    </submittedName>
</protein>
<organism evidence="1 4">
    <name type="scientific">Cerrena zonata</name>
    <dbReference type="NCBI Taxonomy" id="2478898"/>
    <lineage>
        <taxon>Eukaryota</taxon>
        <taxon>Fungi</taxon>
        <taxon>Dikarya</taxon>
        <taxon>Basidiomycota</taxon>
        <taxon>Agaricomycotina</taxon>
        <taxon>Agaricomycetes</taxon>
        <taxon>Polyporales</taxon>
        <taxon>Cerrenaceae</taxon>
        <taxon>Cerrena</taxon>
    </lineage>
</organism>
<dbReference type="EMBL" id="JASBNA010000110">
    <property type="protein sequence ID" value="KAK7676598.1"/>
    <property type="molecule type" value="Genomic_DNA"/>
</dbReference>